<accession>A0A9X1ZL10</accession>
<evidence type="ECO:0000256" key="4">
    <source>
        <dbReference type="ARBA" id="ARBA00022553"/>
    </source>
</evidence>
<reference evidence="12" key="1">
    <citation type="submission" date="2022-01" db="EMBL/GenBank/DDBJ databases">
        <title>Whole genome-based taxonomy of the Shewanellaceae.</title>
        <authorList>
            <person name="Martin-Rodriguez A.J."/>
        </authorList>
    </citation>
    <scope>NUCLEOTIDE SEQUENCE</scope>
    <source>
        <strain evidence="12">DSM 16422</strain>
    </source>
</reference>
<evidence type="ECO:0000256" key="3">
    <source>
        <dbReference type="ARBA" id="ARBA00012438"/>
    </source>
</evidence>
<keyword evidence="6 10" id="KW-0812">Transmembrane</keyword>
<comment type="caution">
    <text evidence="12">The sequence shown here is derived from an EMBL/GenBank/DDBJ whole genome shotgun (WGS) entry which is preliminary data.</text>
</comment>
<dbReference type="PANTHER" id="PTHR45436:SF4">
    <property type="entry name" value="SENSOR PROTEIN PHOQ"/>
    <property type="match status" value="1"/>
</dbReference>
<evidence type="ECO:0000256" key="8">
    <source>
        <dbReference type="ARBA" id="ARBA00022989"/>
    </source>
</evidence>
<keyword evidence="12" id="KW-0067">ATP-binding</keyword>
<comment type="catalytic activity">
    <reaction evidence="1">
        <text>ATP + protein L-histidine = ADP + protein N-phospho-L-histidine.</text>
        <dbReference type="EC" id="2.7.13.3"/>
    </reaction>
</comment>
<dbReference type="GO" id="GO:0000155">
    <property type="term" value="F:phosphorelay sensor kinase activity"/>
    <property type="evidence" value="ECO:0007669"/>
    <property type="project" value="InterPro"/>
</dbReference>
<evidence type="ECO:0000256" key="9">
    <source>
        <dbReference type="ARBA" id="ARBA00023136"/>
    </source>
</evidence>
<keyword evidence="13" id="KW-1185">Reference proteome</keyword>
<dbReference type="AlphaFoldDB" id="A0A9X1ZL10"/>
<keyword evidence="7" id="KW-0418">Kinase</keyword>
<dbReference type="PRINTS" id="PR00344">
    <property type="entry name" value="BCTRLSENSOR"/>
</dbReference>
<dbReference type="Proteomes" id="UP001139333">
    <property type="component" value="Unassembled WGS sequence"/>
</dbReference>
<dbReference type="EMBL" id="JAKIKP010000002">
    <property type="protein sequence ID" value="MCL1141750.1"/>
    <property type="molecule type" value="Genomic_DNA"/>
</dbReference>
<evidence type="ECO:0000256" key="7">
    <source>
        <dbReference type="ARBA" id="ARBA00022777"/>
    </source>
</evidence>
<dbReference type="PANTHER" id="PTHR45436">
    <property type="entry name" value="SENSOR HISTIDINE KINASE YKOH"/>
    <property type="match status" value="1"/>
</dbReference>
<dbReference type="GO" id="GO:0005524">
    <property type="term" value="F:ATP binding"/>
    <property type="evidence" value="ECO:0007669"/>
    <property type="project" value="UniProtKB-KW"/>
</dbReference>
<dbReference type="Gene3D" id="1.10.287.130">
    <property type="match status" value="1"/>
</dbReference>
<keyword evidence="12" id="KW-0547">Nucleotide-binding</keyword>
<keyword evidence="4" id="KW-0597">Phosphoprotein</keyword>
<evidence type="ECO:0000256" key="1">
    <source>
        <dbReference type="ARBA" id="ARBA00000085"/>
    </source>
</evidence>
<feature type="transmembrane region" description="Helical" evidence="10">
    <location>
        <begin position="172"/>
        <end position="193"/>
    </location>
</feature>
<sequence>MTPSKPWHHSLKARFIASGLLLIMVLLPVIGFTVNQAFERQIALSIENQLKAYMYSVLAVTEVEDSQLNMPPHLVENQFNVIGSGLYALISDPKGKIIWSSDSFFDINAPELNSPKAGESLFYRIKIDGVKHVTYSFTVRFATENQLVPLTIHIIKDESDYQFQVDEFNSTLWVWIGILMLVLVVIQVVWLTWTLKPLNQFSDEITLVEQGKLTELNQSYPKELNRVAKQLNALLHTEKQQRNRYRNALADLAHSLKTPLAVIKSQPQLNKDSQEQLDHINHIIGYQLKKAQSVGSNAWHLGVNVNDTAEKLVRTLGKIYHDANKDIDYQLHIDNQQAAIFKGDSADLSEMIGNLLDNACKAAKHNVLLSIYSNAESLTIQVEDDGVGLTQQQQASIFERGARADTYQQGHGIGLAIVSDIVNSYQGKLQVGQSAELGGAKFSIIFSQ</sequence>
<organism evidence="12 13">
    <name type="scientific">Shewanella gaetbuli</name>
    <dbReference type="NCBI Taxonomy" id="220752"/>
    <lineage>
        <taxon>Bacteria</taxon>
        <taxon>Pseudomonadati</taxon>
        <taxon>Pseudomonadota</taxon>
        <taxon>Gammaproteobacteria</taxon>
        <taxon>Alteromonadales</taxon>
        <taxon>Shewanellaceae</taxon>
        <taxon>Shewanella</taxon>
    </lineage>
</organism>
<dbReference type="InterPro" id="IPR003594">
    <property type="entry name" value="HATPase_dom"/>
</dbReference>
<dbReference type="RefSeq" id="WP_248994435.1">
    <property type="nucleotide sequence ID" value="NZ_JAKIKP010000002.1"/>
</dbReference>
<evidence type="ECO:0000259" key="11">
    <source>
        <dbReference type="PROSITE" id="PS50109"/>
    </source>
</evidence>
<dbReference type="SMART" id="SM00387">
    <property type="entry name" value="HATPase_c"/>
    <property type="match status" value="1"/>
</dbReference>
<dbReference type="SUPFAM" id="SSF55874">
    <property type="entry name" value="ATPase domain of HSP90 chaperone/DNA topoisomerase II/histidine kinase"/>
    <property type="match status" value="1"/>
</dbReference>
<dbReference type="PROSITE" id="PS50109">
    <property type="entry name" value="HIS_KIN"/>
    <property type="match status" value="1"/>
</dbReference>
<dbReference type="SUPFAM" id="SSF47384">
    <property type="entry name" value="Homodimeric domain of signal transducing histidine kinase"/>
    <property type="match status" value="1"/>
</dbReference>
<evidence type="ECO:0000256" key="10">
    <source>
        <dbReference type="SAM" id="Phobius"/>
    </source>
</evidence>
<dbReference type="Gene3D" id="3.30.565.10">
    <property type="entry name" value="Histidine kinase-like ATPase, C-terminal domain"/>
    <property type="match status" value="1"/>
</dbReference>
<keyword evidence="5" id="KW-0808">Transferase</keyword>
<dbReference type="InterPro" id="IPR003661">
    <property type="entry name" value="HisK_dim/P_dom"/>
</dbReference>
<dbReference type="InterPro" id="IPR005467">
    <property type="entry name" value="His_kinase_dom"/>
</dbReference>
<evidence type="ECO:0000313" key="13">
    <source>
        <dbReference type="Proteomes" id="UP001139333"/>
    </source>
</evidence>
<dbReference type="GO" id="GO:0005886">
    <property type="term" value="C:plasma membrane"/>
    <property type="evidence" value="ECO:0007669"/>
    <property type="project" value="TreeGrafter"/>
</dbReference>
<keyword evidence="9 10" id="KW-0472">Membrane</keyword>
<name>A0A9X1ZL10_9GAMM</name>
<evidence type="ECO:0000256" key="2">
    <source>
        <dbReference type="ARBA" id="ARBA00004370"/>
    </source>
</evidence>
<protein>
    <recommendedName>
        <fullName evidence="3">histidine kinase</fullName>
        <ecNumber evidence="3">2.7.13.3</ecNumber>
    </recommendedName>
</protein>
<gene>
    <name evidence="12" type="ORF">L2672_03400</name>
</gene>
<dbReference type="InterPro" id="IPR036097">
    <property type="entry name" value="HisK_dim/P_sf"/>
</dbReference>
<comment type="subcellular location">
    <subcellularLocation>
        <location evidence="2">Membrane</location>
    </subcellularLocation>
</comment>
<dbReference type="Pfam" id="PF02518">
    <property type="entry name" value="HATPase_c"/>
    <property type="match status" value="1"/>
</dbReference>
<dbReference type="InterPro" id="IPR050428">
    <property type="entry name" value="TCS_sensor_his_kinase"/>
</dbReference>
<evidence type="ECO:0000313" key="12">
    <source>
        <dbReference type="EMBL" id="MCL1141750.1"/>
    </source>
</evidence>
<keyword evidence="8 10" id="KW-1133">Transmembrane helix</keyword>
<dbReference type="CDD" id="cd00082">
    <property type="entry name" value="HisKA"/>
    <property type="match status" value="1"/>
</dbReference>
<evidence type="ECO:0000256" key="6">
    <source>
        <dbReference type="ARBA" id="ARBA00022692"/>
    </source>
</evidence>
<dbReference type="EC" id="2.7.13.3" evidence="3"/>
<feature type="domain" description="Histidine kinase" evidence="11">
    <location>
        <begin position="251"/>
        <end position="448"/>
    </location>
</feature>
<dbReference type="InterPro" id="IPR004358">
    <property type="entry name" value="Sig_transdc_His_kin-like_C"/>
</dbReference>
<proteinExistence type="predicted"/>
<dbReference type="InterPro" id="IPR036890">
    <property type="entry name" value="HATPase_C_sf"/>
</dbReference>
<evidence type="ECO:0000256" key="5">
    <source>
        <dbReference type="ARBA" id="ARBA00022679"/>
    </source>
</evidence>